<gene>
    <name evidence="1" type="ORF">F2Q69_00001403</name>
</gene>
<dbReference type="GO" id="GO:0004252">
    <property type="term" value="F:serine-type endopeptidase activity"/>
    <property type="evidence" value="ECO:0007669"/>
    <property type="project" value="TreeGrafter"/>
</dbReference>
<dbReference type="SUPFAM" id="SSF51306">
    <property type="entry name" value="LexA/Signal peptidase"/>
    <property type="match status" value="1"/>
</dbReference>
<comment type="caution">
    <text evidence="1">The sequence shown here is derived from an EMBL/GenBank/DDBJ whole genome shotgun (WGS) entry which is preliminary data.</text>
</comment>
<dbReference type="GO" id="GO:0010027">
    <property type="term" value="P:thylakoid membrane organization"/>
    <property type="evidence" value="ECO:0007669"/>
    <property type="project" value="TreeGrafter"/>
</dbReference>
<dbReference type="InterPro" id="IPR000223">
    <property type="entry name" value="Pept_S26A_signal_pept_1"/>
</dbReference>
<name>A0A8S9P0Q9_BRACR</name>
<dbReference type="AlphaFoldDB" id="A0A8S9P0Q9"/>
<evidence type="ECO:0000313" key="1">
    <source>
        <dbReference type="EMBL" id="KAF3506857.1"/>
    </source>
</evidence>
<dbReference type="Proteomes" id="UP000712600">
    <property type="component" value="Unassembled WGS sequence"/>
</dbReference>
<protein>
    <recommendedName>
        <fullName evidence="3">Peptidase S26 domain-containing protein</fullName>
    </recommendedName>
</protein>
<dbReference type="GO" id="GO:0009535">
    <property type="term" value="C:chloroplast thylakoid membrane"/>
    <property type="evidence" value="ECO:0007669"/>
    <property type="project" value="TreeGrafter"/>
</dbReference>
<dbReference type="PANTHER" id="PTHR43390:SF16">
    <property type="entry name" value="THYLAKOIDAL PROCESSING PEPTIDASE 1, CHLOROPLASTIC"/>
    <property type="match status" value="1"/>
</dbReference>
<accession>A0A8S9P0Q9</accession>
<proteinExistence type="predicted"/>
<reference evidence="1" key="1">
    <citation type="submission" date="2019-12" db="EMBL/GenBank/DDBJ databases">
        <title>Genome sequencing and annotation of Brassica cretica.</title>
        <authorList>
            <person name="Studholme D.J."/>
            <person name="Sarris P."/>
        </authorList>
    </citation>
    <scope>NUCLEOTIDE SEQUENCE</scope>
    <source>
        <strain evidence="1">PFS-109/04</strain>
        <tissue evidence="1">Leaf</tissue>
    </source>
</reference>
<dbReference type="PANTHER" id="PTHR43390">
    <property type="entry name" value="SIGNAL PEPTIDASE I"/>
    <property type="match status" value="1"/>
</dbReference>
<dbReference type="InterPro" id="IPR036286">
    <property type="entry name" value="LexA/Signal_pep-like_sf"/>
</dbReference>
<dbReference type="EMBL" id="QGKX02001521">
    <property type="protein sequence ID" value="KAF3506857.1"/>
    <property type="molecule type" value="Genomic_DNA"/>
</dbReference>
<dbReference type="GO" id="GO:0006465">
    <property type="term" value="P:signal peptide processing"/>
    <property type="evidence" value="ECO:0007669"/>
    <property type="project" value="TreeGrafter"/>
</dbReference>
<evidence type="ECO:0000313" key="2">
    <source>
        <dbReference type="Proteomes" id="UP000712600"/>
    </source>
</evidence>
<evidence type="ECO:0008006" key="3">
    <source>
        <dbReference type="Google" id="ProtNLM"/>
    </source>
</evidence>
<sequence>MAEKNVIVIAKLDWCRLFCRPLARLQLELKPEVSDIVIFKAPPILVEHGYCLNDVFIKRIVASEGDWVEVSPLNPIHLLIDPILISSIEVFVHLGFVSLSWSQCHNGMEPMVMSLYSETIATRAFILITEGPLPIVNIVGRPVPVLATEQSIRHHLPRPSCCAEGTCYCFMIKNGTFVCLTVL</sequence>
<organism evidence="1 2">
    <name type="scientific">Brassica cretica</name>
    <name type="common">Mustard</name>
    <dbReference type="NCBI Taxonomy" id="69181"/>
    <lineage>
        <taxon>Eukaryota</taxon>
        <taxon>Viridiplantae</taxon>
        <taxon>Streptophyta</taxon>
        <taxon>Embryophyta</taxon>
        <taxon>Tracheophyta</taxon>
        <taxon>Spermatophyta</taxon>
        <taxon>Magnoliopsida</taxon>
        <taxon>eudicotyledons</taxon>
        <taxon>Gunneridae</taxon>
        <taxon>Pentapetalae</taxon>
        <taxon>rosids</taxon>
        <taxon>malvids</taxon>
        <taxon>Brassicales</taxon>
        <taxon>Brassicaceae</taxon>
        <taxon>Brassiceae</taxon>
        <taxon>Brassica</taxon>
    </lineage>
</organism>